<keyword evidence="7 11" id="KW-0472">Membrane</keyword>
<evidence type="ECO:0000256" key="6">
    <source>
        <dbReference type="ARBA" id="ARBA00023065"/>
    </source>
</evidence>
<keyword evidence="4 11" id="KW-1133">Transmembrane helix</keyword>
<dbReference type="OrthoDB" id="196264at2759"/>
<keyword evidence="9" id="KW-0050">Antiport</keyword>
<protein>
    <recommendedName>
        <fullName evidence="9">Sodium/hydrogen exchanger</fullName>
    </recommendedName>
</protein>
<accession>A0A9P6UCQ9</accession>
<dbReference type="GO" id="GO:0015385">
    <property type="term" value="F:sodium:proton antiporter activity"/>
    <property type="evidence" value="ECO:0007669"/>
    <property type="project" value="InterPro"/>
</dbReference>
<evidence type="ECO:0000259" key="12">
    <source>
        <dbReference type="Pfam" id="PF00999"/>
    </source>
</evidence>
<feature type="transmembrane region" description="Helical" evidence="11">
    <location>
        <begin position="221"/>
        <end position="244"/>
    </location>
</feature>
<comment type="caution">
    <text evidence="13">The sequence shown here is derived from an EMBL/GenBank/DDBJ whole genome shotgun (WGS) entry which is preliminary data.</text>
</comment>
<sequence length="732" mass="79655">MGSLDEYNLGYVEEPPAEIEELYSSWALLILTVLLIGAMWTSYYLQARKITAIHESVISILTGMLVGLVIRVSPGRMVQDMVTFKHTYFFNLLLPPIILNSGYEMKQARFFRNLGSILTFAFVGTFISALVVGVLVYLLALTGLESLNLSMLDSMIFGSVLSATDPVTILAIFNQLKVDPKLYSVIFGESILNDAVSIVMFETLKKYRGEDFHLGNVLHGISTFFFVFSVSLIIGVVIGLVAALALKRTNIFQYPGLESCIIALMAYASYFFSNSVHLSGIVSLLFCGITLKHYAYESLSLRSRRTTKSLFQVLAQLSENFIFIYLGLTLFTHPNLDYKPVFIVFTFVFIIISRYAAVFPLSSIINMFSVYVLKRSDTLSKPHQVMLFWAGLRGAVAFALAAGIEGEESAAMRTTILVVVVLSVIVFGGTTARMLAILGVKVGCVDSEGESDEDMPAGPGNYNSSGRGWDDYDREREIYLSDDPYTRASETGSLYLHSTYSNSELSLQSRPSEDDGHGSGSSTSSSHGGSGHGSTILPLPVATANHPDDTHWFLSFDDRYLKPMFSRSRRWNRNRRRFSGPTLHPQQQHFPRNRWTTAASASPRNYRGPPTGMTTATTTSSGLMAGGNGAGGQSGGGGRHSRIPSNNAAGNNPAGSSGAPGSQTLSSFLSTHGARSPSPVSAFAQANGSGNHRKGSNDSPGASGPYGEEMTLGQFRRQNSSHSLHNHGVQDI</sequence>
<gene>
    <name evidence="13" type="primary">NHX1</name>
    <name evidence="13" type="ORF">DFQ27_002646</name>
</gene>
<feature type="transmembrane region" description="Helical" evidence="11">
    <location>
        <begin position="23"/>
        <end position="45"/>
    </location>
</feature>
<feature type="compositionally biased region" description="Low complexity" evidence="10">
    <location>
        <begin position="608"/>
        <end position="623"/>
    </location>
</feature>
<evidence type="ECO:0000256" key="11">
    <source>
        <dbReference type="SAM" id="Phobius"/>
    </source>
</evidence>
<keyword evidence="5" id="KW-0915">Sodium</keyword>
<dbReference type="GO" id="GO:0005769">
    <property type="term" value="C:early endosome"/>
    <property type="evidence" value="ECO:0007669"/>
    <property type="project" value="TreeGrafter"/>
</dbReference>
<evidence type="ECO:0000256" key="8">
    <source>
        <dbReference type="ARBA" id="ARBA00023201"/>
    </source>
</evidence>
<keyword evidence="14" id="KW-1185">Reference proteome</keyword>
<evidence type="ECO:0000256" key="4">
    <source>
        <dbReference type="ARBA" id="ARBA00022989"/>
    </source>
</evidence>
<feature type="transmembrane region" description="Helical" evidence="11">
    <location>
        <begin position="410"/>
        <end position="428"/>
    </location>
</feature>
<dbReference type="InterPro" id="IPR018422">
    <property type="entry name" value="Cation/H_exchanger_CPA1"/>
</dbReference>
<evidence type="ECO:0000256" key="3">
    <source>
        <dbReference type="ARBA" id="ARBA00022692"/>
    </source>
</evidence>
<feature type="transmembrane region" description="Helical" evidence="11">
    <location>
        <begin position="278"/>
        <end position="296"/>
    </location>
</feature>
<dbReference type="Pfam" id="PF00999">
    <property type="entry name" value="Na_H_Exchanger"/>
    <property type="match status" value="1"/>
</dbReference>
<feature type="transmembrane region" description="Helical" evidence="11">
    <location>
        <begin position="317"/>
        <end position="336"/>
    </location>
</feature>
<feature type="transmembrane region" description="Helical" evidence="11">
    <location>
        <begin position="152"/>
        <end position="173"/>
    </location>
</feature>
<dbReference type="InterPro" id="IPR006153">
    <property type="entry name" value="Cation/H_exchanger_TM"/>
</dbReference>
<feature type="region of interest" description="Disordered" evidence="10">
    <location>
        <begin position="576"/>
        <end position="711"/>
    </location>
</feature>
<evidence type="ECO:0000256" key="10">
    <source>
        <dbReference type="SAM" id="MobiDB-lite"/>
    </source>
</evidence>
<feature type="region of interest" description="Disordered" evidence="10">
    <location>
        <begin position="448"/>
        <end position="469"/>
    </location>
</feature>
<dbReference type="PRINTS" id="PR01084">
    <property type="entry name" value="NAHEXCHNGR"/>
</dbReference>
<feature type="transmembrane region" description="Helical" evidence="11">
    <location>
        <begin position="182"/>
        <end position="201"/>
    </location>
</feature>
<evidence type="ECO:0000256" key="2">
    <source>
        <dbReference type="ARBA" id="ARBA00022448"/>
    </source>
</evidence>
<evidence type="ECO:0000256" key="7">
    <source>
        <dbReference type="ARBA" id="ARBA00023136"/>
    </source>
</evidence>
<dbReference type="GO" id="GO:0007035">
    <property type="term" value="P:vacuolar acidification"/>
    <property type="evidence" value="ECO:0007669"/>
    <property type="project" value="TreeGrafter"/>
</dbReference>
<dbReference type="GO" id="GO:0005770">
    <property type="term" value="C:late endosome"/>
    <property type="evidence" value="ECO:0007669"/>
    <property type="project" value="TreeGrafter"/>
</dbReference>
<keyword evidence="2 9" id="KW-0813">Transport</keyword>
<evidence type="ECO:0000256" key="1">
    <source>
        <dbReference type="ARBA" id="ARBA00004141"/>
    </source>
</evidence>
<dbReference type="NCBIfam" id="TIGR00840">
    <property type="entry name" value="b_cpa1"/>
    <property type="match status" value="1"/>
</dbReference>
<feature type="transmembrane region" description="Helical" evidence="11">
    <location>
        <begin position="342"/>
        <end position="373"/>
    </location>
</feature>
<feature type="compositionally biased region" description="Polar residues" evidence="10">
    <location>
        <begin position="584"/>
        <end position="603"/>
    </location>
</feature>
<dbReference type="Gene3D" id="6.10.140.1330">
    <property type="match status" value="1"/>
</dbReference>
<name>A0A9P6UCQ9_9FUNG</name>
<comment type="subcellular location">
    <subcellularLocation>
        <location evidence="1">Membrane</location>
        <topology evidence="1">Multi-pass membrane protein</topology>
    </subcellularLocation>
</comment>
<feature type="compositionally biased region" description="Low complexity" evidence="10">
    <location>
        <begin position="644"/>
        <end position="662"/>
    </location>
</feature>
<dbReference type="EMBL" id="JAAAJB010000020">
    <property type="protein sequence ID" value="KAG0269682.1"/>
    <property type="molecule type" value="Genomic_DNA"/>
</dbReference>
<keyword evidence="8 9" id="KW-0739">Sodium transport</keyword>
<dbReference type="PANTHER" id="PTHR10110:SF187">
    <property type="entry name" value="SODIUM_HYDROGEN EXCHANGER"/>
    <property type="match status" value="1"/>
</dbReference>
<feature type="region of interest" description="Disordered" evidence="10">
    <location>
        <begin position="505"/>
        <end position="542"/>
    </location>
</feature>
<feature type="transmembrane region" description="Helical" evidence="11">
    <location>
        <begin position="385"/>
        <end position="404"/>
    </location>
</feature>
<reference evidence="13" key="1">
    <citation type="journal article" date="2020" name="Fungal Divers.">
        <title>Resolving the Mortierellaceae phylogeny through synthesis of multi-gene phylogenetics and phylogenomics.</title>
        <authorList>
            <person name="Vandepol N."/>
            <person name="Liber J."/>
            <person name="Desiro A."/>
            <person name="Na H."/>
            <person name="Kennedy M."/>
            <person name="Barry K."/>
            <person name="Grigoriev I.V."/>
            <person name="Miller A.N."/>
            <person name="O'Donnell K."/>
            <person name="Stajich J.E."/>
            <person name="Bonito G."/>
        </authorList>
    </citation>
    <scope>NUCLEOTIDE SEQUENCE</scope>
    <source>
        <strain evidence="13">BC1065</strain>
    </source>
</reference>
<dbReference type="PANTHER" id="PTHR10110">
    <property type="entry name" value="SODIUM/HYDROGEN EXCHANGER"/>
    <property type="match status" value="1"/>
</dbReference>
<dbReference type="InterPro" id="IPR004709">
    <property type="entry name" value="NaH_exchanger"/>
</dbReference>
<feature type="transmembrane region" description="Helical" evidence="11">
    <location>
        <begin position="86"/>
        <end position="103"/>
    </location>
</feature>
<keyword evidence="6 9" id="KW-0406">Ion transport</keyword>
<comment type="similarity">
    <text evidence="9">Belongs to the monovalent cation:proton antiporter 1 (CPA1) transporter (TC 2.A.36) family.</text>
</comment>
<evidence type="ECO:0000313" key="13">
    <source>
        <dbReference type="EMBL" id="KAG0269682.1"/>
    </source>
</evidence>
<feature type="domain" description="Cation/H+ exchanger transmembrane" evidence="12">
    <location>
        <begin position="41"/>
        <end position="435"/>
    </location>
</feature>
<dbReference type="AlphaFoldDB" id="A0A9P6UCQ9"/>
<dbReference type="GO" id="GO:0015386">
    <property type="term" value="F:potassium:proton antiporter activity"/>
    <property type="evidence" value="ECO:0007669"/>
    <property type="project" value="TreeGrafter"/>
</dbReference>
<evidence type="ECO:0000313" key="14">
    <source>
        <dbReference type="Proteomes" id="UP000807716"/>
    </source>
</evidence>
<feature type="transmembrane region" description="Helical" evidence="11">
    <location>
        <begin position="57"/>
        <end position="74"/>
    </location>
</feature>
<dbReference type="Proteomes" id="UP000807716">
    <property type="component" value="Unassembled WGS sequence"/>
</dbReference>
<evidence type="ECO:0000256" key="9">
    <source>
        <dbReference type="RuleBase" id="RU003722"/>
    </source>
</evidence>
<keyword evidence="3 9" id="KW-0812">Transmembrane</keyword>
<proteinExistence type="inferred from homology"/>
<feature type="transmembrane region" description="Helical" evidence="11">
    <location>
        <begin position="115"/>
        <end position="140"/>
    </location>
</feature>
<evidence type="ECO:0000256" key="5">
    <source>
        <dbReference type="ARBA" id="ARBA00023053"/>
    </source>
</evidence>
<organism evidence="13 14">
    <name type="scientific">Actinomortierella ambigua</name>
    <dbReference type="NCBI Taxonomy" id="1343610"/>
    <lineage>
        <taxon>Eukaryota</taxon>
        <taxon>Fungi</taxon>
        <taxon>Fungi incertae sedis</taxon>
        <taxon>Mucoromycota</taxon>
        <taxon>Mortierellomycotina</taxon>
        <taxon>Mortierellomycetes</taxon>
        <taxon>Mortierellales</taxon>
        <taxon>Mortierellaceae</taxon>
        <taxon>Actinomortierella</taxon>
    </lineage>
</organism>
<dbReference type="GO" id="GO:0000329">
    <property type="term" value="C:fungal-type vacuole membrane"/>
    <property type="evidence" value="ECO:0007669"/>
    <property type="project" value="TreeGrafter"/>
</dbReference>
<feature type="compositionally biased region" description="Gly residues" evidence="10">
    <location>
        <begin position="624"/>
        <end position="638"/>
    </location>
</feature>